<dbReference type="AlphaFoldDB" id="A0A9P6L4A8"/>
<evidence type="ECO:0000313" key="4">
    <source>
        <dbReference type="Proteomes" id="UP000736335"/>
    </source>
</evidence>
<evidence type="ECO:0000256" key="2">
    <source>
        <dbReference type="SAM" id="Phobius"/>
    </source>
</evidence>
<keyword evidence="2" id="KW-0472">Membrane</keyword>
<dbReference type="EMBL" id="WIUZ02000013">
    <property type="protein sequence ID" value="KAF9781592.1"/>
    <property type="molecule type" value="Genomic_DNA"/>
</dbReference>
<reference evidence="3" key="2">
    <citation type="submission" date="2020-11" db="EMBL/GenBank/DDBJ databases">
        <authorList>
            <consortium name="DOE Joint Genome Institute"/>
            <person name="Kuo A."/>
            <person name="Miyauchi S."/>
            <person name="Kiss E."/>
            <person name="Drula E."/>
            <person name="Kohler A."/>
            <person name="Sanchez-Garcia M."/>
            <person name="Andreopoulos B."/>
            <person name="Barry K.W."/>
            <person name="Bonito G."/>
            <person name="Buee M."/>
            <person name="Carver A."/>
            <person name="Chen C."/>
            <person name="Cichocki N."/>
            <person name="Clum A."/>
            <person name="Culley D."/>
            <person name="Crous P.W."/>
            <person name="Fauchery L."/>
            <person name="Girlanda M."/>
            <person name="Hayes R."/>
            <person name="Keri Z."/>
            <person name="Labutti K."/>
            <person name="Lipzen A."/>
            <person name="Lombard V."/>
            <person name="Magnuson J."/>
            <person name="Maillard F."/>
            <person name="Morin E."/>
            <person name="Murat C."/>
            <person name="Nolan M."/>
            <person name="Ohm R."/>
            <person name="Pangilinan J."/>
            <person name="Pereira M."/>
            <person name="Perotto S."/>
            <person name="Peter M."/>
            <person name="Riley R."/>
            <person name="Sitrit Y."/>
            <person name="Stielow B."/>
            <person name="Szollosi G."/>
            <person name="Zifcakova L."/>
            <person name="Stursova M."/>
            <person name="Spatafora J.W."/>
            <person name="Tedersoo L."/>
            <person name="Vaario L.-M."/>
            <person name="Yamada A."/>
            <person name="Yan M."/>
            <person name="Wang P."/>
            <person name="Xu J."/>
            <person name="Bruns T."/>
            <person name="Baldrian P."/>
            <person name="Vilgalys R."/>
            <person name="Henrissat B."/>
            <person name="Grigoriev I.V."/>
            <person name="Hibbett D."/>
            <person name="Nagy L.G."/>
            <person name="Martin F.M."/>
        </authorList>
    </citation>
    <scope>NUCLEOTIDE SEQUENCE</scope>
    <source>
        <strain evidence="3">UH-Tt-Lm1</strain>
    </source>
</reference>
<dbReference type="Pfam" id="PF00400">
    <property type="entry name" value="WD40"/>
    <property type="match status" value="1"/>
</dbReference>
<dbReference type="InterPro" id="IPR001680">
    <property type="entry name" value="WD40_rpt"/>
</dbReference>
<sequence length="364" mass="39216">MSGGEYSTEAILKGHTSSIVALEFSPDGKFLASGAKNGVVLIFSTSSWVSLGNFIDASPISVVKCGDFFLVDAILPLITTVQERIVVGTSTFNGPIRSMSIFPASRRAAIAYGSEIVLTKVLFNPPQLSDERKPLPKPPSASQFSTKLSEPIATSLHFFGNKDHLLVTYATHGIIHWDTSSMTVVRSITPRTCTIGRSVVNRENTILAVPNLIDGVDWYSLSKYTFISTTKPLYAQKLSDSSTPTFLEGDKMIVGGTNGEAHIFGPENLFGSLGHTGAEDILSTSFASNVRGRKFIAIGAAGFPGAAGITIWSAVSRRKYIRPFAMFKDAIPTTLAWNQILVLTTLLLLSSAWVVHLIGELMPI</sequence>
<dbReference type="OrthoDB" id="3238562at2759"/>
<dbReference type="Proteomes" id="UP000736335">
    <property type="component" value="Unassembled WGS sequence"/>
</dbReference>
<gene>
    <name evidence="3" type="ORF">BJ322DRAFT_1111517</name>
</gene>
<evidence type="ECO:0000313" key="3">
    <source>
        <dbReference type="EMBL" id="KAF9781592.1"/>
    </source>
</evidence>
<dbReference type="InterPro" id="IPR015943">
    <property type="entry name" value="WD40/YVTN_repeat-like_dom_sf"/>
</dbReference>
<keyword evidence="1" id="KW-0853">WD repeat</keyword>
<feature type="repeat" description="WD" evidence="1">
    <location>
        <begin position="12"/>
        <end position="47"/>
    </location>
</feature>
<dbReference type="PROSITE" id="PS50082">
    <property type="entry name" value="WD_REPEATS_2"/>
    <property type="match status" value="1"/>
</dbReference>
<dbReference type="PROSITE" id="PS50294">
    <property type="entry name" value="WD_REPEATS_REGION"/>
    <property type="match status" value="1"/>
</dbReference>
<protein>
    <recommendedName>
        <fullName evidence="5">Anaphase-promoting complex subunit 4 WD40 domain-containing protein</fullName>
    </recommendedName>
</protein>
<dbReference type="InterPro" id="IPR036322">
    <property type="entry name" value="WD40_repeat_dom_sf"/>
</dbReference>
<comment type="caution">
    <text evidence="3">The sequence shown here is derived from an EMBL/GenBank/DDBJ whole genome shotgun (WGS) entry which is preliminary data.</text>
</comment>
<organism evidence="3 4">
    <name type="scientific">Thelephora terrestris</name>
    <dbReference type="NCBI Taxonomy" id="56493"/>
    <lineage>
        <taxon>Eukaryota</taxon>
        <taxon>Fungi</taxon>
        <taxon>Dikarya</taxon>
        <taxon>Basidiomycota</taxon>
        <taxon>Agaricomycotina</taxon>
        <taxon>Agaricomycetes</taxon>
        <taxon>Thelephorales</taxon>
        <taxon>Thelephoraceae</taxon>
        <taxon>Thelephora</taxon>
    </lineage>
</organism>
<evidence type="ECO:0008006" key="5">
    <source>
        <dbReference type="Google" id="ProtNLM"/>
    </source>
</evidence>
<dbReference type="SUPFAM" id="SSF50978">
    <property type="entry name" value="WD40 repeat-like"/>
    <property type="match status" value="1"/>
</dbReference>
<keyword evidence="2" id="KW-1133">Transmembrane helix</keyword>
<proteinExistence type="predicted"/>
<keyword evidence="4" id="KW-1185">Reference proteome</keyword>
<name>A0A9P6L4A8_9AGAM</name>
<feature type="transmembrane region" description="Helical" evidence="2">
    <location>
        <begin position="295"/>
        <end position="315"/>
    </location>
</feature>
<keyword evidence="2" id="KW-0812">Transmembrane</keyword>
<dbReference type="SMART" id="SM00320">
    <property type="entry name" value="WD40"/>
    <property type="match status" value="1"/>
</dbReference>
<evidence type="ECO:0000256" key="1">
    <source>
        <dbReference type="PROSITE-ProRule" id="PRU00221"/>
    </source>
</evidence>
<reference evidence="3" key="1">
    <citation type="journal article" date="2020" name="Nat. Commun.">
        <title>Large-scale genome sequencing of mycorrhizal fungi provides insights into the early evolution of symbiotic traits.</title>
        <authorList>
            <person name="Miyauchi S."/>
            <person name="Kiss E."/>
            <person name="Kuo A."/>
            <person name="Drula E."/>
            <person name="Kohler A."/>
            <person name="Sanchez-Garcia M."/>
            <person name="Morin E."/>
            <person name="Andreopoulos B."/>
            <person name="Barry K.W."/>
            <person name="Bonito G."/>
            <person name="Buee M."/>
            <person name="Carver A."/>
            <person name="Chen C."/>
            <person name="Cichocki N."/>
            <person name="Clum A."/>
            <person name="Culley D."/>
            <person name="Crous P.W."/>
            <person name="Fauchery L."/>
            <person name="Girlanda M."/>
            <person name="Hayes R.D."/>
            <person name="Keri Z."/>
            <person name="LaButti K."/>
            <person name="Lipzen A."/>
            <person name="Lombard V."/>
            <person name="Magnuson J."/>
            <person name="Maillard F."/>
            <person name="Murat C."/>
            <person name="Nolan M."/>
            <person name="Ohm R.A."/>
            <person name="Pangilinan J."/>
            <person name="Pereira M.F."/>
            <person name="Perotto S."/>
            <person name="Peter M."/>
            <person name="Pfister S."/>
            <person name="Riley R."/>
            <person name="Sitrit Y."/>
            <person name="Stielow J.B."/>
            <person name="Szollosi G."/>
            <person name="Zifcakova L."/>
            <person name="Stursova M."/>
            <person name="Spatafora J.W."/>
            <person name="Tedersoo L."/>
            <person name="Vaario L.M."/>
            <person name="Yamada A."/>
            <person name="Yan M."/>
            <person name="Wang P."/>
            <person name="Xu J."/>
            <person name="Bruns T."/>
            <person name="Baldrian P."/>
            <person name="Vilgalys R."/>
            <person name="Dunand C."/>
            <person name="Henrissat B."/>
            <person name="Grigoriev I.V."/>
            <person name="Hibbett D."/>
            <person name="Nagy L.G."/>
            <person name="Martin F.M."/>
        </authorList>
    </citation>
    <scope>NUCLEOTIDE SEQUENCE</scope>
    <source>
        <strain evidence="3">UH-Tt-Lm1</strain>
    </source>
</reference>
<dbReference type="Gene3D" id="2.130.10.10">
    <property type="entry name" value="YVTN repeat-like/Quinoprotein amine dehydrogenase"/>
    <property type="match status" value="1"/>
</dbReference>
<feature type="transmembrane region" description="Helical" evidence="2">
    <location>
        <begin position="335"/>
        <end position="358"/>
    </location>
</feature>
<accession>A0A9P6L4A8</accession>